<dbReference type="Gene3D" id="1.10.10.10">
    <property type="entry name" value="Winged helix-like DNA-binding domain superfamily/Winged helix DNA-binding domain"/>
    <property type="match status" value="1"/>
</dbReference>
<comment type="caution">
    <text evidence="5">The sequence shown here is derived from an EMBL/GenBank/DDBJ whole genome shotgun (WGS) entry which is preliminary data.</text>
</comment>
<evidence type="ECO:0008006" key="7">
    <source>
        <dbReference type="Google" id="ProtNLM"/>
    </source>
</evidence>
<accession>A0A919FK53</accession>
<evidence type="ECO:0000256" key="3">
    <source>
        <dbReference type="ARBA" id="ARBA00023125"/>
    </source>
</evidence>
<dbReference type="GO" id="GO:0045892">
    <property type="term" value="P:negative regulation of DNA-templated transcription"/>
    <property type="evidence" value="ECO:0007669"/>
    <property type="project" value="InterPro"/>
</dbReference>
<evidence type="ECO:0000256" key="2">
    <source>
        <dbReference type="ARBA" id="ARBA00023015"/>
    </source>
</evidence>
<evidence type="ECO:0000313" key="5">
    <source>
        <dbReference type="EMBL" id="GHH67418.1"/>
    </source>
</evidence>
<keyword evidence="4" id="KW-0804">Transcription</keyword>
<evidence type="ECO:0000313" key="6">
    <source>
        <dbReference type="Proteomes" id="UP000617734"/>
    </source>
</evidence>
<name>A0A919FK53_9ACTN</name>
<sequence>MGTEQQAPAEHPRVRRRGQGELEAQVLAALQAAPGPATAVWVQQHLGDGLAYTTVMTILSRLHAKKAVSRSRSGRSYVWRAASDTAGLAALRMRRVLDNEADRDAVLASFVSTLLPDDENLLRALLDSAVDDGS</sequence>
<keyword evidence="2" id="KW-0805">Transcription regulation</keyword>
<reference evidence="5" key="1">
    <citation type="journal article" date="2014" name="Int. J. Syst. Evol. Microbiol.">
        <title>Complete genome sequence of Corynebacterium casei LMG S-19264T (=DSM 44701T), isolated from a smear-ripened cheese.</title>
        <authorList>
            <consortium name="US DOE Joint Genome Institute (JGI-PGF)"/>
            <person name="Walter F."/>
            <person name="Albersmeier A."/>
            <person name="Kalinowski J."/>
            <person name="Ruckert C."/>
        </authorList>
    </citation>
    <scope>NUCLEOTIDE SEQUENCE</scope>
    <source>
        <strain evidence="5">JCM 4646</strain>
    </source>
</reference>
<dbReference type="AlphaFoldDB" id="A0A919FK53"/>
<dbReference type="InterPro" id="IPR036390">
    <property type="entry name" value="WH_DNA-bd_sf"/>
</dbReference>
<reference evidence="5" key="2">
    <citation type="submission" date="2020-09" db="EMBL/GenBank/DDBJ databases">
        <authorList>
            <person name="Sun Q."/>
            <person name="Ohkuma M."/>
        </authorList>
    </citation>
    <scope>NUCLEOTIDE SEQUENCE</scope>
    <source>
        <strain evidence="5">JCM 4646</strain>
    </source>
</reference>
<comment type="similarity">
    <text evidence="1">Belongs to the BlaI transcriptional regulatory family.</text>
</comment>
<dbReference type="InterPro" id="IPR036388">
    <property type="entry name" value="WH-like_DNA-bd_sf"/>
</dbReference>
<evidence type="ECO:0000256" key="1">
    <source>
        <dbReference type="ARBA" id="ARBA00011046"/>
    </source>
</evidence>
<dbReference type="Pfam" id="PF03965">
    <property type="entry name" value="Penicillinase_R"/>
    <property type="match status" value="1"/>
</dbReference>
<dbReference type="InterPro" id="IPR005650">
    <property type="entry name" value="BlaI_family"/>
</dbReference>
<dbReference type="GO" id="GO:0003677">
    <property type="term" value="F:DNA binding"/>
    <property type="evidence" value="ECO:0007669"/>
    <property type="project" value="UniProtKB-KW"/>
</dbReference>
<proteinExistence type="inferred from homology"/>
<keyword evidence="6" id="KW-1185">Reference proteome</keyword>
<dbReference type="RefSeq" id="WP_073927218.1">
    <property type="nucleotide sequence ID" value="NZ_BNBO01000009.1"/>
</dbReference>
<protein>
    <recommendedName>
        <fullName evidence="7">CopY family transcriptional regulator</fullName>
    </recommendedName>
</protein>
<dbReference type="Proteomes" id="UP000617734">
    <property type="component" value="Unassembled WGS sequence"/>
</dbReference>
<keyword evidence="3" id="KW-0238">DNA-binding</keyword>
<dbReference type="SUPFAM" id="SSF46785">
    <property type="entry name" value="Winged helix' DNA-binding domain"/>
    <property type="match status" value="1"/>
</dbReference>
<dbReference type="EMBL" id="BNBO01000009">
    <property type="protein sequence ID" value="GHH67418.1"/>
    <property type="molecule type" value="Genomic_DNA"/>
</dbReference>
<gene>
    <name evidence="5" type="ORF">GCM10018781_22640</name>
</gene>
<organism evidence="5 6">
    <name type="scientific">Kitasatospora indigofera</name>
    <dbReference type="NCBI Taxonomy" id="67307"/>
    <lineage>
        <taxon>Bacteria</taxon>
        <taxon>Bacillati</taxon>
        <taxon>Actinomycetota</taxon>
        <taxon>Actinomycetes</taxon>
        <taxon>Kitasatosporales</taxon>
        <taxon>Streptomycetaceae</taxon>
        <taxon>Kitasatospora</taxon>
    </lineage>
</organism>
<evidence type="ECO:0000256" key="4">
    <source>
        <dbReference type="ARBA" id="ARBA00023163"/>
    </source>
</evidence>
<dbReference type="GeneID" id="95352726"/>